<accession>A0A815RNS8</accession>
<sequence length="172" mass="19793">MYQDHVCQASDPNGIETALFMYKIKKKAEQCHDSARLIIHEARLKLSSDAAITISQCTALRRVIQRIRQEENIPTEPKTFAESVFPPNLQNTITNQKFILSDNSDHHRRLLIFASKEQLGFSNGCESWQCDDTFSESIHYIIEISSIKYNLSIFYSSLVCNCLFRKHSCTNN</sequence>
<dbReference type="EMBL" id="CAJNOO010008298">
    <property type="protein sequence ID" value="CAF1480410.1"/>
    <property type="molecule type" value="Genomic_DNA"/>
</dbReference>
<organism evidence="1 2">
    <name type="scientific">Rotaria sordida</name>
    <dbReference type="NCBI Taxonomy" id="392033"/>
    <lineage>
        <taxon>Eukaryota</taxon>
        <taxon>Metazoa</taxon>
        <taxon>Spiralia</taxon>
        <taxon>Gnathifera</taxon>
        <taxon>Rotifera</taxon>
        <taxon>Eurotatoria</taxon>
        <taxon>Bdelloidea</taxon>
        <taxon>Philodinida</taxon>
        <taxon>Philodinidae</taxon>
        <taxon>Rotaria</taxon>
    </lineage>
</organism>
<evidence type="ECO:0000313" key="2">
    <source>
        <dbReference type="Proteomes" id="UP000663882"/>
    </source>
</evidence>
<name>A0A815RNS8_9BILA</name>
<dbReference type="OrthoDB" id="90756at2759"/>
<proteinExistence type="predicted"/>
<gene>
    <name evidence="1" type="ORF">RFH988_LOCUS37959</name>
</gene>
<comment type="caution">
    <text evidence="1">The sequence shown here is derived from an EMBL/GenBank/DDBJ whole genome shotgun (WGS) entry which is preliminary data.</text>
</comment>
<evidence type="ECO:0000313" key="1">
    <source>
        <dbReference type="EMBL" id="CAF1480410.1"/>
    </source>
</evidence>
<dbReference type="Proteomes" id="UP000663882">
    <property type="component" value="Unassembled WGS sequence"/>
</dbReference>
<reference evidence="1" key="1">
    <citation type="submission" date="2021-02" db="EMBL/GenBank/DDBJ databases">
        <authorList>
            <person name="Nowell W R."/>
        </authorList>
    </citation>
    <scope>NUCLEOTIDE SEQUENCE</scope>
</reference>
<protein>
    <submittedName>
        <fullName evidence="1">Uncharacterized protein</fullName>
    </submittedName>
</protein>
<dbReference type="AlphaFoldDB" id="A0A815RNS8"/>